<keyword evidence="7 9" id="KW-0503">Monooxygenase</keyword>
<gene>
    <name evidence="10" type="ORF">H6P81_013391</name>
</gene>
<feature type="binding site" description="axial binding residue" evidence="8">
    <location>
        <position position="275"/>
    </location>
    <ligand>
        <name>heme</name>
        <dbReference type="ChEBI" id="CHEBI:30413"/>
    </ligand>
    <ligandPart>
        <name>Fe</name>
        <dbReference type="ChEBI" id="CHEBI:18248"/>
    </ligandPart>
</feature>
<evidence type="ECO:0000313" key="10">
    <source>
        <dbReference type="EMBL" id="KAG9447263.1"/>
    </source>
</evidence>
<dbReference type="InterPro" id="IPR002401">
    <property type="entry name" value="Cyt_P450_E_grp-I"/>
</dbReference>
<evidence type="ECO:0000256" key="1">
    <source>
        <dbReference type="ARBA" id="ARBA00001971"/>
    </source>
</evidence>
<dbReference type="FunFam" id="1.10.630.10:FF:000126">
    <property type="entry name" value="Predicted protein"/>
    <property type="match status" value="1"/>
</dbReference>
<organism evidence="10 11">
    <name type="scientific">Aristolochia fimbriata</name>
    <name type="common">White veined hardy Dutchman's pipe vine</name>
    <dbReference type="NCBI Taxonomy" id="158543"/>
    <lineage>
        <taxon>Eukaryota</taxon>
        <taxon>Viridiplantae</taxon>
        <taxon>Streptophyta</taxon>
        <taxon>Embryophyta</taxon>
        <taxon>Tracheophyta</taxon>
        <taxon>Spermatophyta</taxon>
        <taxon>Magnoliopsida</taxon>
        <taxon>Magnoliidae</taxon>
        <taxon>Piperales</taxon>
        <taxon>Aristolochiaceae</taxon>
        <taxon>Aristolochia</taxon>
    </lineage>
</organism>
<keyword evidence="11" id="KW-1185">Reference proteome</keyword>
<dbReference type="GO" id="GO:0005506">
    <property type="term" value="F:iron ion binding"/>
    <property type="evidence" value="ECO:0007669"/>
    <property type="project" value="InterPro"/>
</dbReference>
<evidence type="ECO:0000256" key="7">
    <source>
        <dbReference type="ARBA" id="ARBA00023033"/>
    </source>
</evidence>
<evidence type="ECO:0000256" key="6">
    <source>
        <dbReference type="ARBA" id="ARBA00023004"/>
    </source>
</evidence>
<dbReference type="GO" id="GO:0016705">
    <property type="term" value="F:oxidoreductase activity, acting on paired donors, with incorporation or reduction of molecular oxygen"/>
    <property type="evidence" value="ECO:0007669"/>
    <property type="project" value="InterPro"/>
</dbReference>
<dbReference type="CDD" id="cd11072">
    <property type="entry name" value="CYP71-like"/>
    <property type="match status" value="1"/>
</dbReference>
<evidence type="ECO:0008006" key="12">
    <source>
        <dbReference type="Google" id="ProtNLM"/>
    </source>
</evidence>
<dbReference type="Pfam" id="PF00067">
    <property type="entry name" value="p450"/>
    <property type="match status" value="1"/>
</dbReference>
<dbReference type="Proteomes" id="UP000825729">
    <property type="component" value="Unassembled WGS sequence"/>
</dbReference>
<dbReference type="GO" id="GO:0020037">
    <property type="term" value="F:heme binding"/>
    <property type="evidence" value="ECO:0007669"/>
    <property type="project" value="InterPro"/>
</dbReference>
<dbReference type="PANTHER" id="PTHR47955">
    <property type="entry name" value="CYTOCHROME P450 FAMILY 71 PROTEIN"/>
    <property type="match status" value="1"/>
</dbReference>
<proteinExistence type="inferred from homology"/>
<comment type="cofactor">
    <cofactor evidence="1 8">
        <name>heme</name>
        <dbReference type="ChEBI" id="CHEBI:30413"/>
    </cofactor>
</comment>
<reference evidence="10 11" key="1">
    <citation type="submission" date="2021-07" db="EMBL/GenBank/DDBJ databases">
        <title>The Aristolochia fimbriata genome: insights into angiosperm evolution, floral development and chemical biosynthesis.</title>
        <authorList>
            <person name="Jiao Y."/>
        </authorList>
    </citation>
    <scope>NUCLEOTIDE SEQUENCE [LARGE SCALE GENOMIC DNA]</scope>
    <source>
        <strain evidence="10">IBCAS-2021</strain>
        <tissue evidence="10">Leaf</tissue>
    </source>
</reference>
<dbReference type="PROSITE" id="PS00086">
    <property type="entry name" value="CYTOCHROME_P450"/>
    <property type="match status" value="1"/>
</dbReference>
<sequence>MTYTQRKLSYGCSDMVFSPYNEYWRQLRKLCTLELFSLKRTQSFRAVREDEIALRLDSIADFYSSSLIVNLSELILALVNDFISRIVFEFQELLATISVVDFFPRMEWIYKFTVWDSKLEKIFWELDTIYDEDVFVGGTDTFASLIIWAMTELMRNPSAIRKLQEELRKAIGNKERVEERDLLGLDYMKAIIKETFRMHPPAPLLVPRETTEEFTLEGYTIPAKAQIFENARAIGHPKYWECPEEFKPERFLNSPIDYKGKHFELIPFGAGRRGCPGINFATPTVELTLANLLHRFDWELPPGIGIVDLDMKEAFGMTTHKSIPLCLVAIIPKT</sequence>
<dbReference type="AlphaFoldDB" id="A0AAV7EEK0"/>
<dbReference type="InterPro" id="IPR001128">
    <property type="entry name" value="Cyt_P450"/>
</dbReference>
<evidence type="ECO:0000256" key="8">
    <source>
        <dbReference type="PIRSR" id="PIRSR602401-1"/>
    </source>
</evidence>
<keyword evidence="4 8" id="KW-0479">Metal-binding</keyword>
<dbReference type="SUPFAM" id="SSF48264">
    <property type="entry name" value="Cytochrome P450"/>
    <property type="match status" value="1"/>
</dbReference>
<dbReference type="InterPro" id="IPR036396">
    <property type="entry name" value="Cyt_P450_sf"/>
</dbReference>
<evidence type="ECO:0000256" key="3">
    <source>
        <dbReference type="ARBA" id="ARBA00022617"/>
    </source>
</evidence>
<accession>A0AAV7EEK0</accession>
<dbReference type="PRINTS" id="PR00385">
    <property type="entry name" value="P450"/>
</dbReference>
<dbReference type="Gene3D" id="1.10.630.10">
    <property type="entry name" value="Cytochrome P450"/>
    <property type="match status" value="2"/>
</dbReference>
<comment type="caution">
    <text evidence="10">The sequence shown here is derived from an EMBL/GenBank/DDBJ whole genome shotgun (WGS) entry which is preliminary data.</text>
</comment>
<comment type="similarity">
    <text evidence="2 9">Belongs to the cytochrome P450 family.</text>
</comment>
<dbReference type="EMBL" id="JAINDJ010000005">
    <property type="protein sequence ID" value="KAG9447263.1"/>
    <property type="molecule type" value="Genomic_DNA"/>
</dbReference>
<name>A0AAV7EEK0_ARIFI</name>
<keyword evidence="3 8" id="KW-0349">Heme</keyword>
<protein>
    <recommendedName>
        <fullName evidence="12">Cytochrome P450</fullName>
    </recommendedName>
</protein>
<dbReference type="InterPro" id="IPR017972">
    <property type="entry name" value="Cyt_P450_CS"/>
</dbReference>
<evidence type="ECO:0000256" key="9">
    <source>
        <dbReference type="RuleBase" id="RU000461"/>
    </source>
</evidence>
<dbReference type="PANTHER" id="PTHR47955:SF19">
    <property type="entry name" value="CYTOCHROME P450 71A9-LIKE ISOFORM X1"/>
    <property type="match status" value="1"/>
</dbReference>
<keyword evidence="6 8" id="KW-0408">Iron</keyword>
<keyword evidence="5 9" id="KW-0560">Oxidoreductase</keyword>
<evidence type="ECO:0000256" key="4">
    <source>
        <dbReference type="ARBA" id="ARBA00022723"/>
    </source>
</evidence>
<evidence type="ECO:0000256" key="2">
    <source>
        <dbReference type="ARBA" id="ARBA00010617"/>
    </source>
</evidence>
<evidence type="ECO:0000256" key="5">
    <source>
        <dbReference type="ARBA" id="ARBA00023002"/>
    </source>
</evidence>
<dbReference type="GO" id="GO:0004497">
    <property type="term" value="F:monooxygenase activity"/>
    <property type="evidence" value="ECO:0007669"/>
    <property type="project" value="UniProtKB-KW"/>
</dbReference>
<dbReference type="PRINTS" id="PR00463">
    <property type="entry name" value="EP450I"/>
</dbReference>
<evidence type="ECO:0000313" key="11">
    <source>
        <dbReference type="Proteomes" id="UP000825729"/>
    </source>
</evidence>